<proteinExistence type="predicted"/>
<dbReference type="Proteomes" id="UP000623010">
    <property type="component" value="Unassembled WGS sequence"/>
</dbReference>
<evidence type="ECO:0000313" key="2">
    <source>
        <dbReference type="EMBL" id="GGZ94699.1"/>
    </source>
</evidence>
<evidence type="ECO:0000313" key="3">
    <source>
        <dbReference type="Proteomes" id="UP000623010"/>
    </source>
</evidence>
<accession>A0A918VEC8</accession>
<keyword evidence="3" id="KW-1185">Reference proteome</keyword>
<protein>
    <submittedName>
        <fullName evidence="2">Uncharacterized protein</fullName>
    </submittedName>
</protein>
<dbReference type="EMBL" id="BMWH01000014">
    <property type="protein sequence ID" value="GGZ94699.1"/>
    <property type="molecule type" value="Genomic_DNA"/>
</dbReference>
<gene>
    <name evidence="2" type="ORF">GCM10010389_37100</name>
</gene>
<comment type="caution">
    <text evidence="2">The sequence shown here is derived from an EMBL/GenBank/DDBJ whole genome shotgun (WGS) entry which is preliminary data.</text>
</comment>
<feature type="region of interest" description="Disordered" evidence="1">
    <location>
        <begin position="1"/>
        <end position="88"/>
    </location>
</feature>
<organism evidence="2 3">
    <name type="scientific">Streptomyces echinoruber</name>
    <dbReference type="NCBI Taxonomy" id="68898"/>
    <lineage>
        <taxon>Bacteria</taxon>
        <taxon>Bacillati</taxon>
        <taxon>Actinomycetota</taxon>
        <taxon>Actinomycetes</taxon>
        <taxon>Kitasatosporales</taxon>
        <taxon>Streptomycetaceae</taxon>
        <taxon>Streptomyces</taxon>
    </lineage>
</organism>
<name>A0A918VEC8_9ACTN</name>
<feature type="compositionally biased region" description="Basic and acidic residues" evidence="1">
    <location>
        <begin position="15"/>
        <end position="27"/>
    </location>
</feature>
<reference evidence="2" key="1">
    <citation type="journal article" date="2014" name="Int. J. Syst. Evol. Microbiol.">
        <title>Complete genome sequence of Corynebacterium casei LMG S-19264T (=DSM 44701T), isolated from a smear-ripened cheese.</title>
        <authorList>
            <consortium name="US DOE Joint Genome Institute (JGI-PGF)"/>
            <person name="Walter F."/>
            <person name="Albersmeier A."/>
            <person name="Kalinowski J."/>
            <person name="Ruckert C."/>
        </authorList>
    </citation>
    <scope>NUCLEOTIDE SEQUENCE</scope>
    <source>
        <strain evidence="2">JCM 5016</strain>
    </source>
</reference>
<sequence>MPERTPYLHAANTAFHEEVRNRPESGRRTPSHAPLAYTDASGQKHREVFRAQATDLGKRPESSARAGRGRTTANTSAPADTPPRAGPV</sequence>
<dbReference type="AlphaFoldDB" id="A0A918VEC8"/>
<reference evidence="2" key="2">
    <citation type="submission" date="2020-09" db="EMBL/GenBank/DDBJ databases">
        <authorList>
            <person name="Sun Q."/>
            <person name="Ohkuma M."/>
        </authorList>
    </citation>
    <scope>NUCLEOTIDE SEQUENCE</scope>
    <source>
        <strain evidence="2">JCM 5016</strain>
    </source>
</reference>
<evidence type="ECO:0000256" key="1">
    <source>
        <dbReference type="SAM" id="MobiDB-lite"/>
    </source>
</evidence>